<protein>
    <submittedName>
        <fullName evidence="1">Uncharacterized protein</fullName>
    </submittedName>
</protein>
<accession>A0A3R8Q9Q3</accession>
<keyword evidence="2" id="KW-1185">Reference proteome</keyword>
<dbReference type="RefSeq" id="WP_125230696.1">
    <property type="nucleotide sequence ID" value="NZ_RWJI01000001.1"/>
</dbReference>
<evidence type="ECO:0000313" key="2">
    <source>
        <dbReference type="Proteomes" id="UP000268553"/>
    </source>
</evidence>
<dbReference type="Gene3D" id="1.10.287.130">
    <property type="match status" value="1"/>
</dbReference>
<dbReference type="Proteomes" id="UP000268553">
    <property type="component" value="Unassembled WGS sequence"/>
</dbReference>
<comment type="caution">
    <text evidence="1">The sequence shown here is derived from an EMBL/GenBank/DDBJ whole genome shotgun (WGS) entry which is preliminary data.</text>
</comment>
<gene>
    <name evidence="1" type="ORF">D7D48_07615</name>
</gene>
<proteinExistence type="predicted"/>
<dbReference type="AlphaFoldDB" id="A0A3R8Q9Q3"/>
<sequence length="78" mass="8770">MSGYRELDAKTLHAVLQPLNVIRLSCGNIRTRMGKYSTDDAEYLTAKLMRIEEQVVRATDLLQDLRKNNDDDASAEGA</sequence>
<reference evidence="1 2" key="1">
    <citation type="submission" date="2018-12" db="EMBL/GenBank/DDBJ databases">
        <authorList>
            <person name="Kim S.-J."/>
            <person name="Jung G.-Y."/>
        </authorList>
    </citation>
    <scope>NUCLEOTIDE SEQUENCE [LARGE SCALE GENOMIC DNA]</scope>
    <source>
        <strain evidence="1 2">03SU3-P</strain>
    </source>
</reference>
<name>A0A3R8Q9Q3_9SPHN</name>
<dbReference type="OrthoDB" id="7510790at2"/>
<evidence type="ECO:0000313" key="1">
    <source>
        <dbReference type="EMBL" id="RRQ52682.1"/>
    </source>
</evidence>
<dbReference type="EMBL" id="RWJI01000001">
    <property type="protein sequence ID" value="RRQ52682.1"/>
    <property type="molecule type" value="Genomic_DNA"/>
</dbReference>
<organism evidence="1 2">
    <name type="scientific">Sphingorhabdus wooponensis</name>
    <dbReference type="NCBI Taxonomy" id="940136"/>
    <lineage>
        <taxon>Bacteria</taxon>
        <taxon>Pseudomonadati</taxon>
        <taxon>Pseudomonadota</taxon>
        <taxon>Alphaproteobacteria</taxon>
        <taxon>Sphingomonadales</taxon>
        <taxon>Sphingomonadaceae</taxon>
        <taxon>Sphingorhabdus</taxon>
    </lineage>
</organism>